<evidence type="ECO:0000256" key="4">
    <source>
        <dbReference type="ARBA" id="ARBA00023002"/>
    </source>
</evidence>
<dbReference type="GO" id="GO:0005506">
    <property type="term" value="F:iron ion binding"/>
    <property type="evidence" value="ECO:0007669"/>
    <property type="project" value="InterPro"/>
</dbReference>
<dbReference type="PANTHER" id="PTHR46696">
    <property type="entry name" value="P450, PUTATIVE (EUROFUNG)-RELATED"/>
    <property type="match status" value="1"/>
</dbReference>
<dbReference type="InterPro" id="IPR017972">
    <property type="entry name" value="Cyt_P450_CS"/>
</dbReference>
<proteinExistence type="inferred from homology"/>
<dbReference type="SUPFAM" id="SSF48264">
    <property type="entry name" value="Cytochrome P450"/>
    <property type="match status" value="1"/>
</dbReference>
<evidence type="ECO:0000256" key="3">
    <source>
        <dbReference type="ARBA" id="ARBA00022723"/>
    </source>
</evidence>
<keyword evidence="2" id="KW-0349">Heme</keyword>
<accession>A0A4U8W6I6</accession>
<keyword evidence="4 7" id="KW-0560">Oxidoreductase</keyword>
<dbReference type="EMBL" id="LR215973">
    <property type="protein sequence ID" value="VFB01563.1"/>
    <property type="molecule type" value="Genomic_DNA"/>
</dbReference>
<comment type="similarity">
    <text evidence="1">Belongs to the cytochrome P450 family.</text>
</comment>
<dbReference type="PANTHER" id="PTHR46696:SF1">
    <property type="entry name" value="CYTOCHROME P450 YJIB-RELATED"/>
    <property type="match status" value="1"/>
</dbReference>
<dbReference type="Gene3D" id="1.10.630.10">
    <property type="entry name" value="Cytochrome P450"/>
    <property type="match status" value="1"/>
</dbReference>
<dbReference type="Proteomes" id="UP000290439">
    <property type="component" value="Chromosome"/>
</dbReference>
<dbReference type="PROSITE" id="PS00086">
    <property type="entry name" value="CYTOCHROME_P450"/>
    <property type="match status" value="1"/>
</dbReference>
<dbReference type="PRINTS" id="PR00359">
    <property type="entry name" value="BP450"/>
</dbReference>
<evidence type="ECO:0000313" key="7">
    <source>
        <dbReference type="EMBL" id="VFB01563.1"/>
    </source>
</evidence>
<keyword evidence="3" id="KW-0479">Metal-binding</keyword>
<evidence type="ECO:0000256" key="5">
    <source>
        <dbReference type="ARBA" id="ARBA00023004"/>
    </source>
</evidence>
<dbReference type="GO" id="GO:0004497">
    <property type="term" value="F:monooxygenase activity"/>
    <property type="evidence" value="ECO:0007669"/>
    <property type="project" value="UniProtKB-KW"/>
</dbReference>
<keyword evidence="5" id="KW-0408">Iron</keyword>
<dbReference type="RefSeq" id="WP_130919022.1">
    <property type="nucleotide sequence ID" value="NZ_LR215973.1"/>
</dbReference>
<dbReference type="AlphaFoldDB" id="A0A4U8W6I6"/>
<protein>
    <submittedName>
        <fullName evidence="7">Cytochrome P450 116</fullName>
        <ecNumber evidence="7">1.14.-.-</ecNumber>
    </submittedName>
</protein>
<dbReference type="EC" id="1.14.-.-" evidence="7"/>
<dbReference type="GO" id="GO:0020037">
    <property type="term" value="F:heme binding"/>
    <property type="evidence" value="ECO:0007669"/>
    <property type="project" value="InterPro"/>
</dbReference>
<sequence>MEFPFERVTANQLSFAERDERYRRLHDWPSTTHRHPCGLTLVWKYDDARQLLEASTTGISNANALDPLVGYPRIAATPRAMPHLLRHLVPLPAKATANLADDRLHKRVWDTMAGPAGHFTIAPADRASHAETMAAHFRAAFDELGGIRHGLDVTALSIDYAMRVTGSAVGLPSAERGRVALWSGAQSGLLGRTMRGRELADAVGALGQLFTVSGRVVRAGTGGFAARLRAAGIPRRVATAALANSLAAGVHTVSGSIQQGVQRLLSDPDRQWWKLLGDQHTAGQVAAKVLQLDPGLVAWKRLVTEPITLADGTELTPGPVLVMFAAANRDPAAFPECLNLRGPGKRPLTFGFGRHICPGRQLATLAVEVFLRELYELAPHARPDRRHNPTRPADLLFSGADVLLSA</sequence>
<evidence type="ECO:0000256" key="2">
    <source>
        <dbReference type="ARBA" id="ARBA00022617"/>
    </source>
</evidence>
<dbReference type="GO" id="GO:0016705">
    <property type="term" value="F:oxidoreductase activity, acting on paired donors, with incorporation or reduction of molecular oxygen"/>
    <property type="evidence" value="ECO:0007669"/>
    <property type="project" value="InterPro"/>
</dbReference>
<evidence type="ECO:0000256" key="1">
    <source>
        <dbReference type="ARBA" id="ARBA00010617"/>
    </source>
</evidence>
<reference evidence="7 8" key="1">
    <citation type="submission" date="2019-02" db="EMBL/GenBank/DDBJ databases">
        <authorList>
            <consortium name="Pathogen Informatics"/>
        </authorList>
    </citation>
    <scope>NUCLEOTIDE SEQUENCE [LARGE SCALE GENOMIC DNA]</scope>
    <source>
        <strain evidence="7 8">3012STDY6756504</strain>
    </source>
</reference>
<evidence type="ECO:0000256" key="6">
    <source>
        <dbReference type="ARBA" id="ARBA00023033"/>
    </source>
</evidence>
<dbReference type="InterPro" id="IPR002397">
    <property type="entry name" value="Cyt_P450_B"/>
</dbReference>
<gene>
    <name evidence="7" type="primary">thcB</name>
    <name evidence="7" type="ORF">NCTC10797_05382</name>
</gene>
<organism evidence="7 8">
    <name type="scientific">Nocardia cyriacigeorgica</name>
    <dbReference type="NCBI Taxonomy" id="135487"/>
    <lineage>
        <taxon>Bacteria</taxon>
        <taxon>Bacillati</taxon>
        <taxon>Actinomycetota</taxon>
        <taxon>Actinomycetes</taxon>
        <taxon>Mycobacteriales</taxon>
        <taxon>Nocardiaceae</taxon>
        <taxon>Nocardia</taxon>
    </lineage>
</organism>
<keyword evidence="6" id="KW-0503">Monooxygenase</keyword>
<name>A0A4U8W6I6_9NOCA</name>
<dbReference type="InterPro" id="IPR036396">
    <property type="entry name" value="Cyt_P450_sf"/>
</dbReference>
<evidence type="ECO:0000313" key="8">
    <source>
        <dbReference type="Proteomes" id="UP000290439"/>
    </source>
</evidence>